<evidence type="ECO:0000256" key="1">
    <source>
        <dbReference type="SAM" id="MobiDB-lite"/>
    </source>
</evidence>
<protein>
    <submittedName>
        <fullName evidence="2">Uncharacterized protein</fullName>
    </submittedName>
</protein>
<sequence length="130" mass="14248">MTLARSGSNSGGGCDARNGAEKRRGGALPDRLIPDEAQQQWTKRRDFDEARRRDELLAHETRGVGHVGPLASESWLLFICDMSSYLVCEYLIIARVRAGSQVSRPEPESAGLLSRLNDFLIRGPIAGKAP</sequence>
<comment type="caution">
    <text evidence="2">The sequence shown here is derived from an EMBL/GenBank/DDBJ whole genome shotgun (WGS) entry which is preliminary data.</text>
</comment>
<evidence type="ECO:0000313" key="2">
    <source>
        <dbReference type="EMBL" id="KAK9101239.1"/>
    </source>
</evidence>
<keyword evidence="3" id="KW-1185">Reference proteome</keyword>
<dbReference type="EMBL" id="JBBNAG010000010">
    <property type="protein sequence ID" value="KAK9101239.1"/>
    <property type="molecule type" value="Genomic_DNA"/>
</dbReference>
<accession>A0AAP0EXQ9</accession>
<feature type="region of interest" description="Disordered" evidence="1">
    <location>
        <begin position="1"/>
        <end position="45"/>
    </location>
</feature>
<proteinExistence type="predicted"/>
<evidence type="ECO:0000313" key="3">
    <source>
        <dbReference type="Proteomes" id="UP001419268"/>
    </source>
</evidence>
<name>A0AAP0EXQ9_9MAGN</name>
<organism evidence="2 3">
    <name type="scientific">Stephania cephalantha</name>
    <dbReference type="NCBI Taxonomy" id="152367"/>
    <lineage>
        <taxon>Eukaryota</taxon>
        <taxon>Viridiplantae</taxon>
        <taxon>Streptophyta</taxon>
        <taxon>Embryophyta</taxon>
        <taxon>Tracheophyta</taxon>
        <taxon>Spermatophyta</taxon>
        <taxon>Magnoliopsida</taxon>
        <taxon>Ranunculales</taxon>
        <taxon>Menispermaceae</taxon>
        <taxon>Menispermoideae</taxon>
        <taxon>Cissampelideae</taxon>
        <taxon>Stephania</taxon>
    </lineage>
</organism>
<reference evidence="2 3" key="1">
    <citation type="submission" date="2024-01" db="EMBL/GenBank/DDBJ databases">
        <title>Genome assemblies of Stephania.</title>
        <authorList>
            <person name="Yang L."/>
        </authorList>
    </citation>
    <scope>NUCLEOTIDE SEQUENCE [LARGE SCALE GENOMIC DNA]</scope>
    <source>
        <strain evidence="2">JXDWG</strain>
        <tissue evidence="2">Leaf</tissue>
    </source>
</reference>
<gene>
    <name evidence="2" type="ORF">Scep_024669</name>
</gene>
<dbReference type="AlphaFoldDB" id="A0AAP0EXQ9"/>
<dbReference type="Proteomes" id="UP001419268">
    <property type="component" value="Unassembled WGS sequence"/>
</dbReference>